<dbReference type="Proteomes" id="UP000199572">
    <property type="component" value="Unassembled WGS sequence"/>
</dbReference>
<gene>
    <name evidence="2" type="ORF">SAMN04488023_107174</name>
</gene>
<dbReference type="AlphaFoldDB" id="A0A1H9NDS9"/>
<dbReference type="EMBL" id="FOGG01000007">
    <property type="protein sequence ID" value="SER33907.1"/>
    <property type="molecule type" value="Genomic_DNA"/>
</dbReference>
<feature type="compositionally biased region" description="Basic and acidic residues" evidence="1">
    <location>
        <begin position="42"/>
        <end position="54"/>
    </location>
</feature>
<protein>
    <submittedName>
        <fullName evidence="2">Uncharacterized protein</fullName>
    </submittedName>
</protein>
<evidence type="ECO:0000256" key="1">
    <source>
        <dbReference type="SAM" id="MobiDB-lite"/>
    </source>
</evidence>
<name>A0A1H9NDS9_9SPHI</name>
<sequence>MANRNRKQVNSLLVGLARLMSEVFPISPPLNKNIGQAGEMKGTLRKEKSSSSIT</sequence>
<accession>A0A1H9NDS9</accession>
<feature type="region of interest" description="Disordered" evidence="1">
    <location>
        <begin position="30"/>
        <end position="54"/>
    </location>
</feature>
<reference evidence="2 3" key="1">
    <citation type="submission" date="2016-10" db="EMBL/GenBank/DDBJ databases">
        <authorList>
            <person name="de Groot N.N."/>
        </authorList>
    </citation>
    <scope>NUCLEOTIDE SEQUENCE [LARGE SCALE GENOMIC DNA]</scope>
    <source>
        <strain evidence="2 3">DSM 18610</strain>
    </source>
</reference>
<keyword evidence="3" id="KW-1185">Reference proteome</keyword>
<proteinExistence type="predicted"/>
<organism evidence="2 3">
    <name type="scientific">Pedobacter rhizosphaerae</name>
    <dbReference type="NCBI Taxonomy" id="390241"/>
    <lineage>
        <taxon>Bacteria</taxon>
        <taxon>Pseudomonadati</taxon>
        <taxon>Bacteroidota</taxon>
        <taxon>Sphingobacteriia</taxon>
        <taxon>Sphingobacteriales</taxon>
        <taxon>Sphingobacteriaceae</taxon>
        <taxon>Pedobacter</taxon>
    </lineage>
</organism>
<dbReference type="RefSeq" id="WP_175474506.1">
    <property type="nucleotide sequence ID" value="NZ_FOGG01000007.1"/>
</dbReference>
<evidence type="ECO:0000313" key="3">
    <source>
        <dbReference type="Proteomes" id="UP000199572"/>
    </source>
</evidence>
<evidence type="ECO:0000313" key="2">
    <source>
        <dbReference type="EMBL" id="SER33907.1"/>
    </source>
</evidence>